<dbReference type="Gene3D" id="1.10.10.60">
    <property type="entry name" value="Homeodomain-like"/>
    <property type="match status" value="1"/>
</dbReference>
<reference evidence="2" key="1">
    <citation type="submission" date="2015-11" db="EMBL/GenBank/DDBJ databases">
        <title>Complete genome sequence of a polyethylene-glycol degrader Sphingopyxis macrogoltabida 203N (NBRC 111659).</title>
        <authorList>
            <person name="Yoshiyuki O."/>
            <person name="Shouta N."/>
            <person name="Nagata Y."/>
            <person name="Numata M."/>
            <person name="Tsuchikane K."/>
            <person name="Hosoyama A."/>
            <person name="Yamazoe A."/>
            <person name="Tsuda M."/>
            <person name="Fujita N."/>
            <person name="Kawai F."/>
        </authorList>
    </citation>
    <scope>NUCLEOTIDE SEQUENCE [LARGE SCALE GENOMIC DNA]</scope>
    <source>
        <strain evidence="2">203N</strain>
    </source>
</reference>
<organism evidence="1 2">
    <name type="scientific">Sphingopyxis macrogoltabida</name>
    <name type="common">Sphingomonas macrogoltabidus</name>
    <dbReference type="NCBI Taxonomy" id="33050"/>
    <lineage>
        <taxon>Bacteria</taxon>
        <taxon>Pseudomonadati</taxon>
        <taxon>Pseudomonadota</taxon>
        <taxon>Alphaproteobacteria</taxon>
        <taxon>Sphingomonadales</taxon>
        <taxon>Sphingomonadaceae</taxon>
        <taxon>Sphingopyxis</taxon>
    </lineage>
</organism>
<dbReference type="Proteomes" id="UP000076088">
    <property type="component" value="Chromosome"/>
</dbReference>
<dbReference type="AlphaFoldDB" id="A0AAC9AVC0"/>
<name>A0AAC9AVC0_SPHMC</name>
<evidence type="ECO:0000313" key="2">
    <source>
        <dbReference type="Proteomes" id="UP000076088"/>
    </source>
</evidence>
<evidence type="ECO:0000313" key="1">
    <source>
        <dbReference type="EMBL" id="AMU89912.1"/>
    </source>
</evidence>
<reference evidence="1 2" key="2">
    <citation type="journal article" date="2016" name="Genome Announc.">
        <title>Complete Genome Sequence of Sphingopyxis macrogoltabida Strain 203N (NBRC 111659), a Polyethylene Glycol Degrader.</title>
        <authorList>
            <person name="Ohtsubo Y."/>
            <person name="Nonoyama S."/>
            <person name="Nagata Y."/>
            <person name="Numata M."/>
            <person name="Tsuchikane K."/>
            <person name="Hosoyama A."/>
            <person name="Yamazoe A."/>
            <person name="Tsuda M."/>
            <person name="Fujita N."/>
            <person name="Kawai F."/>
        </authorList>
    </citation>
    <scope>NUCLEOTIDE SEQUENCE [LARGE SCALE GENOMIC DNA]</scope>
    <source>
        <strain evidence="1 2">203N</strain>
    </source>
</reference>
<gene>
    <name evidence="1" type="ORF">ATM17_12785</name>
</gene>
<accession>A0AAC9AVC0</accession>
<sequence>MDAGGEGMTIPADFNPALTMKQSAKIHGVSPTAIFKWRKKLGYVARDDLWTDDDIRRLKSLYSGSSLNDIAAALGRSVSAVKSKAVSLGLRRATGQFAPDRAPKISGRVQGVADMAAQHLRRDAPTFRCDANGKANPKGKFWRFGNITLTEDDMLAKAERKGWSADAWREIA</sequence>
<keyword evidence="2" id="KW-1185">Reference proteome</keyword>
<dbReference type="EMBL" id="CP013344">
    <property type="protein sequence ID" value="AMU89912.1"/>
    <property type="molecule type" value="Genomic_DNA"/>
</dbReference>
<protein>
    <submittedName>
        <fullName evidence="1">Uncharacterized protein</fullName>
    </submittedName>
</protein>
<proteinExistence type="predicted"/>
<dbReference type="KEGG" id="smaz:LH19_07040"/>